<sequence>MTSRTYWVISLYYAAFFGALGIWLPYWPLFLEHEGMNPEQIGLLTALTQGARVLGSPVWGHLADRSNRRLVIIATSLGTLGAFSLFYFGSGFWYFALATIIYSFVHAAPLALVDATAMEQASHHNRDYGRMRVWGSIGFIIAAQLVGFLLDFWSILLILPALTLLIGADVLLGFAMPKDVSHEAHGEKSGQAIGVLSDPRLRWLYLSALLMQFSHSGYYGFFSLHMEANGFSRGEIGAFWSLGVLAEVVLMTWSKPLLNRYGASALMMISLILASVRWAVFSATVHWLPIVLVQLLHAFTFGAYHVASVQRLHELAPAGKRASTQAWYSALSFGVGGGLGLAISGYLYKGVGATGLFGVMALAATLGVAAGFRAIYLYRKHRHGMRP</sequence>
<dbReference type="NCBIfam" id="NF037955">
    <property type="entry name" value="mfs"/>
    <property type="match status" value="1"/>
</dbReference>
<gene>
    <name evidence="10" type="ORF">MAGMO_2965</name>
</gene>
<feature type="transmembrane region" description="Helical" evidence="8">
    <location>
        <begin position="70"/>
        <end position="88"/>
    </location>
</feature>
<evidence type="ECO:0000256" key="7">
    <source>
        <dbReference type="ARBA" id="ARBA00023136"/>
    </source>
</evidence>
<dbReference type="PROSITE" id="PS50850">
    <property type="entry name" value="MFS"/>
    <property type="match status" value="1"/>
</dbReference>
<feature type="domain" description="Major facilitator superfamily (MFS) profile" evidence="9">
    <location>
        <begin position="155"/>
        <end position="387"/>
    </location>
</feature>
<feature type="transmembrane region" description="Helical" evidence="8">
    <location>
        <begin position="203"/>
        <end position="224"/>
    </location>
</feature>
<name>A0A1S7LMP8_MAGMO</name>
<keyword evidence="4" id="KW-0997">Cell inner membrane</keyword>
<evidence type="ECO:0000256" key="4">
    <source>
        <dbReference type="ARBA" id="ARBA00022519"/>
    </source>
</evidence>
<feature type="transmembrane region" description="Helical" evidence="8">
    <location>
        <begin position="286"/>
        <end position="307"/>
    </location>
</feature>
<dbReference type="PANTHER" id="PTHR23522:SF10">
    <property type="entry name" value="3-PHENYLPROPIONIC ACID TRANSPORTER-RELATED"/>
    <property type="match status" value="1"/>
</dbReference>
<dbReference type="GO" id="GO:0015528">
    <property type="term" value="F:lactose:proton symporter activity"/>
    <property type="evidence" value="ECO:0007669"/>
    <property type="project" value="TreeGrafter"/>
</dbReference>
<feature type="transmembrane region" description="Helical" evidence="8">
    <location>
        <begin position="133"/>
        <end position="150"/>
    </location>
</feature>
<proteinExistence type="predicted"/>
<keyword evidence="5 8" id="KW-0812">Transmembrane</keyword>
<feature type="transmembrane region" description="Helical" evidence="8">
    <location>
        <begin position="261"/>
        <end position="280"/>
    </location>
</feature>
<evidence type="ECO:0000256" key="6">
    <source>
        <dbReference type="ARBA" id="ARBA00022989"/>
    </source>
</evidence>
<keyword evidence="6 8" id="KW-1133">Transmembrane helix</keyword>
<evidence type="ECO:0000256" key="8">
    <source>
        <dbReference type="SAM" id="Phobius"/>
    </source>
</evidence>
<feature type="transmembrane region" description="Helical" evidence="8">
    <location>
        <begin position="6"/>
        <end position="27"/>
    </location>
</feature>
<dbReference type="EMBL" id="LO017727">
    <property type="protein sequence ID" value="CRH07111.1"/>
    <property type="molecule type" value="Genomic_DNA"/>
</dbReference>
<protein>
    <submittedName>
        <fullName evidence="10">Putative Major facilitator superfamily MFS_1 transporter</fullName>
    </submittedName>
</protein>
<evidence type="ECO:0000313" key="10">
    <source>
        <dbReference type="EMBL" id="CRH07111.1"/>
    </source>
</evidence>
<dbReference type="PANTHER" id="PTHR23522">
    <property type="entry name" value="BLL5896 PROTEIN"/>
    <property type="match status" value="1"/>
</dbReference>
<evidence type="ECO:0000256" key="3">
    <source>
        <dbReference type="ARBA" id="ARBA00022475"/>
    </source>
</evidence>
<feature type="transmembrane region" description="Helical" evidence="8">
    <location>
        <begin position="236"/>
        <end position="254"/>
    </location>
</feature>
<dbReference type="PIRSF" id="PIRSF004925">
    <property type="entry name" value="HcaT"/>
    <property type="match status" value="1"/>
</dbReference>
<keyword evidence="3" id="KW-1003">Cell membrane</keyword>
<dbReference type="AlphaFoldDB" id="A0A1S7LMP8"/>
<organism evidence="10">
    <name type="scientific">Magnetococcus massalia (strain MO-1)</name>
    <dbReference type="NCBI Taxonomy" id="451514"/>
    <lineage>
        <taxon>Bacteria</taxon>
        <taxon>Pseudomonadati</taxon>
        <taxon>Pseudomonadota</taxon>
        <taxon>Magnetococcia</taxon>
        <taxon>Magnetococcales</taxon>
        <taxon>Magnetococcaceae</taxon>
        <taxon>Magnetococcus</taxon>
    </lineage>
</organism>
<dbReference type="Pfam" id="PF12832">
    <property type="entry name" value="MFS_1_like"/>
    <property type="match status" value="1"/>
</dbReference>
<reference evidence="10" key="1">
    <citation type="submission" date="2015-04" db="EMBL/GenBank/DDBJ databases">
        <authorList>
            <person name="Syromyatnikov M.Y."/>
            <person name="Popov V.N."/>
        </authorList>
    </citation>
    <scope>NUCLEOTIDE SEQUENCE</scope>
    <source>
        <strain evidence="10">MO-1</strain>
    </source>
</reference>
<dbReference type="InterPro" id="IPR026032">
    <property type="entry name" value="HcaT-like"/>
</dbReference>
<dbReference type="Gene3D" id="1.20.1250.20">
    <property type="entry name" value="MFS general substrate transporter like domains"/>
    <property type="match status" value="2"/>
</dbReference>
<feature type="transmembrane region" description="Helical" evidence="8">
    <location>
        <begin position="354"/>
        <end position="378"/>
    </location>
</feature>
<feature type="transmembrane region" description="Helical" evidence="8">
    <location>
        <begin position="94"/>
        <end position="113"/>
    </location>
</feature>
<feature type="transmembrane region" description="Helical" evidence="8">
    <location>
        <begin position="156"/>
        <end position="175"/>
    </location>
</feature>
<dbReference type="InterPro" id="IPR024989">
    <property type="entry name" value="MFS_assoc_dom"/>
</dbReference>
<keyword evidence="2" id="KW-0813">Transport</keyword>
<evidence type="ECO:0000259" key="9">
    <source>
        <dbReference type="PROSITE" id="PS50850"/>
    </source>
</evidence>
<keyword evidence="7 8" id="KW-0472">Membrane</keyword>
<comment type="subcellular location">
    <subcellularLocation>
        <location evidence="1">Cell inner membrane</location>
        <topology evidence="1">Multi-pass membrane protein</topology>
    </subcellularLocation>
</comment>
<dbReference type="CDD" id="cd17335">
    <property type="entry name" value="MFS_MFSD6"/>
    <property type="match status" value="1"/>
</dbReference>
<evidence type="ECO:0000256" key="5">
    <source>
        <dbReference type="ARBA" id="ARBA00022692"/>
    </source>
</evidence>
<dbReference type="InterPro" id="IPR036259">
    <property type="entry name" value="MFS_trans_sf"/>
</dbReference>
<dbReference type="GO" id="GO:0030395">
    <property type="term" value="F:lactose binding"/>
    <property type="evidence" value="ECO:0007669"/>
    <property type="project" value="TreeGrafter"/>
</dbReference>
<dbReference type="SUPFAM" id="SSF103473">
    <property type="entry name" value="MFS general substrate transporter"/>
    <property type="match status" value="1"/>
</dbReference>
<dbReference type="InterPro" id="IPR020846">
    <property type="entry name" value="MFS_dom"/>
</dbReference>
<evidence type="ECO:0000256" key="2">
    <source>
        <dbReference type="ARBA" id="ARBA00022448"/>
    </source>
</evidence>
<dbReference type="GO" id="GO:0005886">
    <property type="term" value="C:plasma membrane"/>
    <property type="evidence" value="ECO:0007669"/>
    <property type="project" value="UniProtKB-SubCell"/>
</dbReference>
<evidence type="ECO:0000256" key="1">
    <source>
        <dbReference type="ARBA" id="ARBA00004429"/>
    </source>
</evidence>
<accession>A0A1S7LMP8</accession>
<feature type="transmembrane region" description="Helical" evidence="8">
    <location>
        <begin position="327"/>
        <end position="348"/>
    </location>
</feature>